<evidence type="ECO:0000256" key="2">
    <source>
        <dbReference type="ARBA" id="ARBA00022679"/>
    </source>
</evidence>
<evidence type="ECO:0000256" key="3">
    <source>
        <dbReference type="ARBA" id="ARBA00022777"/>
    </source>
</evidence>
<name>A0A8S5RB71_9VIRU</name>
<dbReference type="InterPro" id="IPR027417">
    <property type="entry name" value="P-loop_NTPase"/>
</dbReference>
<dbReference type="SMART" id="SM00072">
    <property type="entry name" value="GuKc"/>
    <property type="match status" value="1"/>
</dbReference>
<dbReference type="InterPro" id="IPR020590">
    <property type="entry name" value="Guanylate_kinase_CS"/>
</dbReference>
<evidence type="ECO:0000256" key="1">
    <source>
        <dbReference type="ARBA" id="ARBA00005790"/>
    </source>
</evidence>
<dbReference type="InterPro" id="IPR008144">
    <property type="entry name" value="Guanylate_kin-like_dom"/>
</dbReference>
<keyword evidence="2" id="KW-0808">Transferase</keyword>
<sequence>MIIIIGKTASGKDTIVKELCLNHNFKKIVTYTTRPMRENEIDGTTYHYISNEEFKGKINEGFFVEYKSYQSEFGEWFYGTSEESILNSDDKSIIILTPQGYKDILSKYPNLNYKSIYLYASNRTIRKRLIQRGDDEAEAKRRVRHDKKDFRGIYKIVDKVICNNQNKQFEKVIKEILDVIKE</sequence>
<dbReference type="PANTHER" id="PTHR23117">
    <property type="entry name" value="GUANYLATE KINASE-RELATED"/>
    <property type="match status" value="1"/>
</dbReference>
<reference evidence="5" key="1">
    <citation type="journal article" date="2021" name="Proc. Natl. Acad. Sci. U.S.A.">
        <title>A Catalog of Tens of Thousands of Viruses from Human Metagenomes Reveals Hidden Associations with Chronic Diseases.</title>
        <authorList>
            <person name="Tisza M.J."/>
            <person name="Buck C.B."/>
        </authorList>
    </citation>
    <scope>NUCLEOTIDE SEQUENCE</scope>
    <source>
        <strain evidence="5">CtmTa7</strain>
    </source>
</reference>
<organism evidence="5">
    <name type="scientific">virus sp. ctmTa7</name>
    <dbReference type="NCBI Taxonomy" id="2828255"/>
    <lineage>
        <taxon>Viruses</taxon>
    </lineage>
</organism>
<protein>
    <submittedName>
        <fullName evidence="5">Guanylate kinase</fullName>
    </submittedName>
</protein>
<keyword evidence="3 5" id="KW-0418">Kinase</keyword>
<evidence type="ECO:0000259" key="4">
    <source>
        <dbReference type="PROSITE" id="PS50052"/>
    </source>
</evidence>
<dbReference type="Pfam" id="PF00625">
    <property type="entry name" value="Guanylate_kin"/>
    <property type="match status" value="1"/>
</dbReference>
<comment type="similarity">
    <text evidence="1">Belongs to the guanylate kinase family.</text>
</comment>
<dbReference type="PANTHER" id="PTHR23117:SF13">
    <property type="entry name" value="GUANYLATE KINASE"/>
    <property type="match status" value="1"/>
</dbReference>
<dbReference type="PROSITE" id="PS50052">
    <property type="entry name" value="GUANYLATE_KINASE_2"/>
    <property type="match status" value="1"/>
</dbReference>
<proteinExistence type="inferred from homology"/>
<dbReference type="EMBL" id="BK059091">
    <property type="protein sequence ID" value="DAE28624.1"/>
    <property type="molecule type" value="Genomic_DNA"/>
</dbReference>
<feature type="domain" description="Guanylate kinase-like" evidence="4">
    <location>
        <begin position="1"/>
        <end position="181"/>
    </location>
</feature>
<accession>A0A8S5RB71</accession>
<dbReference type="InterPro" id="IPR008145">
    <property type="entry name" value="GK/Ca_channel_bsu"/>
</dbReference>
<dbReference type="PROSITE" id="PS00856">
    <property type="entry name" value="GUANYLATE_KINASE_1"/>
    <property type="match status" value="1"/>
</dbReference>
<dbReference type="SUPFAM" id="SSF52540">
    <property type="entry name" value="P-loop containing nucleoside triphosphate hydrolases"/>
    <property type="match status" value="1"/>
</dbReference>
<evidence type="ECO:0000313" key="5">
    <source>
        <dbReference type="EMBL" id="DAE28624.1"/>
    </source>
</evidence>
<dbReference type="Gene3D" id="3.40.50.300">
    <property type="entry name" value="P-loop containing nucleotide triphosphate hydrolases"/>
    <property type="match status" value="1"/>
</dbReference>
<dbReference type="GO" id="GO:0004385">
    <property type="term" value="F:GMP kinase activity"/>
    <property type="evidence" value="ECO:0007669"/>
    <property type="project" value="TreeGrafter"/>
</dbReference>